<comment type="caution">
    <text evidence="3">The sequence shown here is derived from an EMBL/GenBank/DDBJ whole genome shotgun (WGS) entry which is preliminary data.</text>
</comment>
<dbReference type="EMBL" id="BTSY01000004">
    <property type="protein sequence ID" value="GMT23771.1"/>
    <property type="molecule type" value="Genomic_DNA"/>
</dbReference>
<dbReference type="Proteomes" id="UP001432322">
    <property type="component" value="Unassembled WGS sequence"/>
</dbReference>
<evidence type="ECO:0000256" key="2">
    <source>
        <dbReference type="SAM" id="Phobius"/>
    </source>
</evidence>
<keyword evidence="2" id="KW-1133">Transmembrane helix</keyword>
<feature type="transmembrane region" description="Helical" evidence="2">
    <location>
        <begin position="41"/>
        <end position="63"/>
    </location>
</feature>
<keyword evidence="4" id="KW-1185">Reference proteome</keyword>
<feature type="compositionally biased region" description="Basic and acidic residues" evidence="1">
    <location>
        <begin position="1"/>
        <end position="10"/>
    </location>
</feature>
<gene>
    <name evidence="3" type="ORF">PFISCL1PPCAC_15068</name>
</gene>
<feature type="region of interest" description="Disordered" evidence="1">
    <location>
        <begin position="1"/>
        <end position="30"/>
    </location>
</feature>
<accession>A0AAV5VW68</accession>
<proteinExistence type="predicted"/>
<dbReference type="AlphaFoldDB" id="A0AAV5VW68"/>
<organism evidence="3 4">
    <name type="scientific">Pristionchus fissidentatus</name>
    <dbReference type="NCBI Taxonomy" id="1538716"/>
    <lineage>
        <taxon>Eukaryota</taxon>
        <taxon>Metazoa</taxon>
        <taxon>Ecdysozoa</taxon>
        <taxon>Nematoda</taxon>
        <taxon>Chromadorea</taxon>
        <taxon>Rhabditida</taxon>
        <taxon>Rhabditina</taxon>
        <taxon>Diplogasteromorpha</taxon>
        <taxon>Diplogasteroidea</taxon>
        <taxon>Neodiplogasteridae</taxon>
        <taxon>Pristionchus</taxon>
    </lineage>
</organism>
<evidence type="ECO:0000313" key="3">
    <source>
        <dbReference type="EMBL" id="GMT23771.1"/>
    </source>
</evidence>
<protein>
    <submittedName>
        <fullName evidence="3">Uncharacterized protein</fullName>
    </submittedName>
</protein>
<keyword evidence="2" id="KW-0472">Membrane</keyword>
<evidence type="ECO:0000256" key="1">
    <source>
        <dbReference type="SAM" id="MobiDB-lite"/>
    </source>
</evidence>
<keyword evidence="2" id="KW-0812">Transmembrane</keyword>
<reference evidence="3" key="1">
    <citation type="submission" date="2023-10" db="EMBL/GenBank/DDBJ databases">
        <title>Genome assembly of Pristionchus species.</title>
        <authorList>
            <person name="Yoshida K."/>
            <person name="Sommer R.J."/>
        </authorList>
    </citation>
    <scope>NUCLEOTIDE SEQUENCE</scope>
    <source>
        <strain evidence="3">RS5133</strain>
    </source>
</reference>
<feature type="non-terminal residue" evidence="3">
    <location>
        <position position="1"/>
    </location>
</feature>
<name>A0AAV5VW68_9BILA</name>
<sequence>RRGSIERENSTVDTQETERTPSTTNVLAGEKHTKKKDNAALLVYLRTFLYMCYALLIFIVVWMPTLIKPRPTERHEFQLGMIQSPSLFCSEFGRHLMLNYRFEMGVEEVAAGVQLCLRYAHPHLCRFRENEVLRTAPKESTQWGGTWESLVNTGPTANAIAQDGLAHWFWRWTGDEEQVGDHWKRTEYGLMVKEALEWWTLGHQAIPVSPSLDRAINQKSSFLRHLRQTDYLVDQRRRVVMGDLFNFPNDIYPMKPETDAPGGKLLMRFKTSNISRMGFPDPKGVHRDFKMCKYNAMTEATADLIQIFMTTFAQDFDYVGEHNFSPSYLKGLLKMEESILAKWMNWDYVDPERFRKILNPEDLKIMDDPYMKDKETNKGGYILAERGSEANSWRSLSGEGNEYTLSMR</sequence>
<evidence type="ECO:0000313" key="4">
    <source>
        <dbReference type="Proteomes" id="UP001432322"/>
    </source>
</evidence>